<organism evidence="2 3">
    <name type="scientific">Olea europaea subsp. europaea</name>
    <dbReference type="NCBI Taxonomy" id="158383"/>
    <lineage>
        <taxon>Eukaryota</taxon>
        <taxon>Viridiplantae</taxon>
        <taxon>Streptophyta</taxon>
        <taxon>Embryophyta</taxon>
        <taxon>Tracheophyta</taxon>
        <taxon>Spermatophyta</taxon>
        <taxon>Magnoliopsida</taxon>
        <taxon>eudicotyledons</taxon>
        <taxon>Gunneridae</taxon>
        <taxon>Pentapetalae</taxon>
        <taxon>asterids</taxon>
        <taxon>lamiids</taxon>
        <taxon>Lamiales</taxon>
        <taxon>Oleaceae</taxon>
        <taxon>Oleeae</taxon>
        <taxon>Olea</taxon>
    </lineage>
</organism>
<reference evidence="2 3" key="1">
    <citation type="submission" date="2019-12" db="EMBL/GenBank/DDBJ databases">
        <authorList>
            <person name="Alioto T."/>
            <person name="Alioto T."/>
            <person name="Gomez Garrido J."/>
        </authorList>
    </citation>
    <scope>NUCLEOTIDE SEQUENCE [LARGE SCALE GENOMIC DNA]</scope>
</reference>
<dbReference type="SUPFAM" id="SSF56235">
    <property type="entry name" value="N-terminal nucleophile aminohydrolases (Ntn hydrolases)"/>
    <property type="match status" value="1"/>
</dbReference>
<proteinExistence type="predicted"/>
<dbReference type="InterPro" id="IPR029055">
    <property type="entry name" value="Ntn_hydrolases_N"/>
</dbReference>
<dbReference type="Pfam" id="PF12481">
    <property type="entry name" value="DUF3700"/>
    <property type="match status" value="1"/>
</dbReference>
<dbReference type="OrthoDB" id="2019121at2759"/>
<evidence type="ECO:0000313" key="3">
    <source>
        <dbReference type="Proteomes" id="UP000594638"/>
    </source>
</evidence>
<accession>A0A8S0V2S0</accession>
<dbReference type="InterPro" id="IPR024286">
    <property type="entry name" value="DUF3700"/>
</dbReference>
<dbReference type="Proteomes" id="UP000594638">
    <property type="component" value="Unassembled WGS sequence"/>
</dbReference>
<dbReference type="PANTHER" id="PTHR45952:SF8">
    <property type="entry name" value="STEM-SPECIFIC PROTEIN TSJT1"/>
    <property type="match status" value="1"/>
</dbReference>
<evidence type="ECO:0000259" key="1">
    <source>
        <dbReference type="SMART" id="SM01172"/>
    </source>
</evidence>
<feature type="domain" description="DUF3700" evidence="1">
    <location>
        <begin position="2"/>
        <end position="227"/>
    </location>
</feature>
<dbReference type="EMBL" id="CACTIH010009144">
    <property type="protein sequence ID" value="CAA3025843.1"/>
    <property type="molecule type" value="Genomic_DNA"/>
</dbReference>
<dbReference type="Gene3D" id="3.60.20.10">
    <property type="entry name" value="Glutamine Phosphoribosylpyrophosphate, subunit 1, domain 1"/>
    <property type="match status" value="1"/>
</dbReference>
<protein>
    <submittedName>
        <fullName evidence="2">Stem-specific TSJT1</fullName>
    </submittedName>
</protein>
<name>A0A8S0V2S0_OLEEU</name>
<gene>
    <name evidence="2" type="ORF">OLEA9_A055614</name>
</gene>
<comment type="caution">
    <text evidence="2">The sequence shown here is derived from an EMBL/GenBank/DDBJ whole genome shotgun (WGS) entry which is preliminary data.</text>
</comment>
<sequence length="254" mass="28550">MLAVFEKSIGKPPKELILPFRGKSHLNSSREEIAEIYRLWRSDSTFYNLPNGNFLALSHEDENPAHPRSMVVMDGIFCLFSGYLLNAYDLRRYYGLSRQATEAMIVVEVYKVLRDRAPYPPDQVVKELDGKFAFILFDSKVSVLFLARDSDGCVQLHWGTAADGSLVCTDDPNVISASCGKCYTPFPPGCIFLSGSLLISVHYPFHKVRGISQEDDEGNINAVIFKVELYTRIHSIRRTGSAENWADVTIVEGE</sequence>
<keyword evidence="3" id="KW-1185">Reference proteome</keyword>
<evidence type="ECO:0000313" key="2">
    <source>
        <dbReference type="EMBL" id="CAA3025843.1"/>
    </source>
</evidence>
<dbReference type="PANTHER" id="PTHR45952">
    <property type="entry name" value="ALUMINUM INDUCED PROTEIN WITH YGL AND LRDR MOTIFS"/>
    <property type="match status" value="1"/>
</dbReference>
<dbReference type="Gramene" id="OE9A055614T1">
    <property type="protein sequence ID" value="OE9A055614C1"/>
    <property type="gene ID" value="OE9A055614"/>
</dbReference>
<dbReference type="SMART" id="SM01172">
    <property type="entry name" value="DUF3700"/>
    <property type="match status" value="1"/>
</dbReference>
<dbReference type="AlphaFoldDB" id="A0A8S0V2S0"/>
<dbReference type="InterPro" id="IPR044828">
    <property type="entry name" value="TSJT1-like"/>
</dbReference>